<evidence type="ECO:0000313" key="2">
    <source>
        <dbReference type="EMBL" id="STX39955.1"/>
    </source>
</evidence>
<feature type="transmembrane region" description="Helical" evidence="1">
    <location>
        <begin position="155"/>
        <end position="187"/>
    </location>
</feature>
<feature type="transmembrane region" description="Helical" evidence="1">
    <location>
        <begin position="74"/>
        <end position="96"/>
    </location>
</feature>
<gene>
    <name evidence="2" type="ORF">NCTC11978_03161</name>
</gene>
<feature type="transmembrane region" description="Helical" evidence="1">
    <location>
        <begin position="344"/>
        <end position="364"/>
    </location>
</feature>
<feature type="transmembrane region" description="Helical" evidence="1">
    <location>
        <begin position="12"/>
        <end position="35"/>
    </location>
</feature>
<organism evidence="2 3">
    <name type="scientific">Legionella feeleii</name>
    <dbReference type="NCBI Taxonomy" id="453"/>
    <lineage>
        <taxon>Bacteria</taxon>
        <taxon>Pseudomonadati</taxon>
        <taxon>Pseudomonadota</taxon>
        <taxon>Gammaproteobacteria</taxon>
        <taxon>Legionellales</taxon>
        <taxon>Legionellaceae</taxon>
        <taxon>Legionella</taxon>
    </lineage>
</organism>
<reference evidence="2 3" key="1">
    <citation type="submission" date="2018-06" db="EMBL/GenBank/DDBJ databases">
        <authorList>
            <consortium name="Pathogen Informatics"/>
            <person name="Doyle S."/>
        </authorList>
    </citation>
    <scope>NUCLEOTIDE SEQUENCE [LARGE SCALE GENOMIC DNA]</scope>
    <source>
        <strain evidence="2 3">NCTC11978</strain>
    </source>
</reference>
<evidence type="ECO:0000313" key="3">
    <source>
        <dbReference type="Proteomes" id="UP000254033"/>
    </source>
</evidence>
<dbReference type="Proteomes" id="UP000254033">
    <property type="component" value="Unassembled WGS sequence"/>
</dbReference>
<feature type="transmembrane region" description="Helical" evidence="1">
    <location>
        <begin position="272"/>
        <end position="291"/>
    </location>
</feature>
<protein>
    <recommendedName>
        <fullName evidence="4">Glycosyltransferase RgtA/B/C/D-like domain-containing protein</fullName>
    </recommendedName>
</protein>
<keyword evidence="1" id="KW-1133">Transmembrane helix</keyword>
<feature type="transmembrane region" description="Helical" evidence="1">
    <location>
        <begin position="311"/>
        <end position="332"/>
    </location>
</feature>
<name>A0A378IZI1_9GAMM</name>
<dbReference type="AlphaFoldDB" id="A0A378IZI1"/>
<feature type="transmembrane region" description="Helical" evidence="1">
    <location>
        <begin position="47"/>
        <end position="67"/>
    </location>
</feature>
<evidence type="ECO:0008006" key="4">
    <source>
        <dbReference type="Google" id="ProtNLM"/>
    </source>
</evidence>
<proteinExistence type="predicted"/>
<feature type="transmembrane region" description="Helical" evidence="1">
    <location>
        <begin position="239"/>
        <end position="260"/>
    </location>
</feature>
<feature type="transmembrane region" description="Helical" evidence="1">
    <location>
        <begin position="370"/>
        <end position="391"/>
    </location>
</feature>
<keyword evidence="1" id="KW-0812">Transmembrane</keyword>
<accession>A0A378IZI1</accession>
<feature type="transmembrane region" description="Helical" evidence="1">
    <location>
        <begin position="102"/>
        <end position="120"/>
    </location>
</feature>
<keyword evidence="1" id="KW-0472">Membrane</keyword>
<evidence type="ECO:0000256" key="1">
    <source>
        <dbReference type="SAM" id="Phobius"/>
    </source>
</evidence>
<feature type="transmembrane region" description="Helical" evidence="1">
    <location>
        <begin position="132"/>
        <end position="149"/>
    </location>
</feature>
<sequence>MKLINQWRDSGFHYLFGLYCIANFFLLINYSGVYWDDWTLVNQDPATILNAFAQSGFWWMGYFHVFLQSIGNGIYIYRLISFFSYFFSGILLYYILKRLNYFSKKTLFFLILIFLIAPINDARVALINTPSILTLCQFYFAFFLLSIYLDSDKKIYIRLLILSLFFISFCLESLLVFYAIVLCYILIKVYQQNQNEEILSLLKIFLTQYLDFICLPFIFFGFKHVFLQPYGLYAGYNSLHFNFLNLIHMIAQSFSTSLYAPILQALNSLGKFWVTPIILGVVIYTLGRARGSFPDQPSPPQQSSNITIKTMLIPGVVLFLVAVFPYCAVGKLPDLNNWASRNQVLVPLSMAFLVYYLVLQSAVIHKKVPVILLNLLITSFIVQTLYSHYLYDLDWFYQRSLLAQFKQSKVFQKNTTFIAKDNLEMDIWVHNRGLDFYEVNGLLKKAFNEDTRLLVHDITAIDLFARYKVYPQYNFSHWVKNTPVYIELSKNDGFPLTPSRQFWLFYDSVFNIDTFENSIRSLTKIQYLTPSEVVSKEEKLN</sequence>
<dbReference type="EMBL" id="UGNY01000001">
    <property type="protein sequence ID" value="STX39955.1"/>
    <property type="molecule type" value="Genomic_DNA"/>
</dbReference>
<feature type="transmembrane region" description="Helical" evidence="1">
    <location>
        <begin position="199"/>
        <end position="219"/>
    </location>
</feature>